<dbReference type="InterPro" id="IPR046932">
    <property type="entry name" value="RavA_LARA_sf"/>
</dbReference>
<dbReference type="Pfam" id="PF17868">
    <property type="entry name" value="AAA_lid_8"/>
    <property type="match status" value="1"/>
</dbReference>
<dbReference type="RefSeq" id="WP_237468019.1">
    <property type="nucleotide sequence ID" value="NZ_CAKLDI010000002.1"/>
</dbReference>
<reference evidence="2" key="1">
    <citation type="submission" date="2021-11" db="EMBL/GenBank/DDBJ databases">
        <authorList>
            <person name="Rodrigo-Torres L."/>
            <person name="Arahal R. D."/>
            <person name="Lucena T."/>
        </authorList>
    </citation>
    <scope>NUCLEOTIDE SEQUENCE</scope>
    <source>
        <strain evidence="2">CECT 7929</strain>
    </source>
</reference>
<dbReference type="InterPro" id="IPR045427">
    <property type="entry name" value="MoxR"/>
</dbReference>
<comment type="caution">
    <text evidence="2">The sequence shown here is derived from an EMBL/GenBank/DDBJ whole genome shotgun (WGS) entry which is preliminary data.</text>
</comment>
<keyword evidence="3" id="KW-1185">Reference proteome</keyword>
<dbReference type="InterPro" id="IPR027417">
    <property type="entry name" value="P-loop_NTPase"/>
</dbReference>
<keyword evidence="2" id="KW-0378">Hydrolase</keyword>
<dbReference type="SUPFAM" id="SSF52540">
    <property type="entry name" value="P-loop containing nucleoside triphosphate hydrolases"/>
    <property type="match status" value="1"/>
</dbReference>
<dbReference type="PANTHER" id="PTHR32204:SF0">
    <property type="entry name" value="ATPASE RAVA"/>
    <property type="match status" value="1"/>
</dbReference>
<gene>
    <name evidence="2" type="primary">ravA_2</name>
    <name evidence="2" type="ORF">VST7929_02821</name>
</gene>
<sequence>MPMTLISDDLAREKLAQRIASLTHHLCHGVYERDSLISQCLLATLAGESVFILGPPGIAKSMIAKRIIEAFSDCAYFEYLMTRFSTPEEVFGPLSIQALKDEGRYVRLVDGYLPTADVAFLDEIWKAGPAILNTLLTVINERTFKNGQMHCPVPLKALITASNELPDPESGLDALYDRMLVRLYADPIQEKHNFRALVTEKPKPHPIPQSMKIHSDEFALWQQSIDYVDLSDAIFEHIYQIKLRIEAQCHKDQDETLYVSDRRWKKAIRLLKASALFNGRITVNEIDLILLRHCLWYSPTSRTTVHQILHDYITEHAFEQHLVADALAQNHQEHVQLLAEVQQALALNASAENKLHRQGYRLPIEKAKRFSFQRSNEMVKAILLSSSQGALQWFYLKADELASKLKSGGGEIYGYCGDDPTLVPVRVGVNEQSQFVIKDATNREVPATLAGAMPISMQTQTQWQQNMAKSLARIEQVSQSQQHARQHFYRMSQHSFVAPEPIAAIDESLDLAHQQIEQALQTLTMQQQSLNELLAHLV</sequence>
<evidence type="ECO:0000313" key="2">
    <source>
        <dbReference type="EMBL" id="CAH0535160.1"/>
    </source>
</evidence>
<dbReference type="InterPro" id="IPR046898">
    <property type="entry name" value="RavA_LARA_dom"/>
</dbReference>
<dbReference type="Gene3D" id="2.40.128.430">
    <property type="match status" value="1"/>
</dbReference>
<feature type="domain" description="AAA+ ATPase" evidence="1">
    <location>
        <begin position="46"/>
        <end position="195"/>
    </location>
</feature>
<evidence type="ECO:0000259" key="1">
    <source>
        <dbReference type="SMART" id="SM00382"/>
    </source>
</evidence>
<dbReference type="InterPro" id="IPR003593">
    <property type="entry name" value="AAA+_ATPase"/>
</dbReference>
<accession>A0ABN8DX14</accession>
<dbReference type="GO" id="GO:0016787">
    <property type="term" value="F:hydrolase activity"/>
    <property type="evidence" value="ECO:0007669"/>
    <property type="project" value="UniProtKB-KW"/>
</dbReference>
<organism evidence="2 3">
    <name type="scientific">Vibrio stylophorae</name>
    <dbReference type="NCBI Taxonomy" id="659351"/>
    <lineage>
        <taxon>Bacteria</taxon>
        <taxon>Pseudomonadati</taxon>
        <taxon>Pseudomonadota</taxon>
        <taxon>Gammaproteobacteria</taxon>
        <taxon>Vibrionales</taxon>
        <taxon>Vibrionaceae</taxon>
        <taxon>Vibrio</taxon>
    </lineage>
</organism>
<dbReference type="EMBL" id="CAKLDI010000002">
    <property type="protein sequence ID" value="CAH0535160.1"/>
    <property type="molecule type" value="Genomic_DNA"/>
</dbReference>
<dbReference type="Gene3D" id="1.20.58.1510">
    <property type="match status" value="1"/>
</dbReference>
<dbReference type="Pfam" id="PF20265">
    <property type="entry name" value="LARA_dom"/>
    <property type="match status" value="1"/>
</dbReference>
<evidence type="ECO:0000313" key="3">
    <source>
        <dbReference type="Proteomes" id="UP000838672"/>
    </source>
</evidence>
<dbReference type="Proteomes" id="UP000838672">
    <property type="component" value="Unassembled WGS sequence"/>
</dbReference>
<protein>
    <submittedName>
        <fullName evidence="2">ATPase RavA</fullName>
        <ecNumber evidence="2">3.6.3.-</ecNumber>
    </submittedName>
</protein>
<name>A0ABN8DX14_9VIBR</name>
<dbReference type="InterPro" id="IPR041538">
    <property type="entry name" value="RavA-like_AAA_lid"/>
</dbReference>
<dbReference type="InterPro" id="IPR050513">
    <property type="entry name" value="RavA_ATPases"/>
</dbReference>
<dbReference type="Gene3D" id="3.40.50.300">
    <property type="entry name" value="P-loop containing nucleotide triphosphate hydrolases"/>
    <property type="match status" value="1"/>
</dbReference>
<dbReference type="EC" id="3.6.3.-" evidence="2"/>
<proteinExistence type="predicted"/>
<dbReference type="SMART" id="SM00382">
    <property type="entry name" value="AAA"/>
    <property type="match status" value="1"/>
</dbReference>
<dbReference type="Pfam" id="PF20030">
    <property type="entry name" value="bpMoxR"/>
    <property type="match status" value="1"/>
</dbReference>
<dbReference type="PANTHER" id="PTHR32204">
    <property type="entry name" value="ATPASE RAVA"/>
    <property type="match status" value="1"/>
</dbReference>